<organism evidence="3 4">
    <name type="scientific">Exophiala sideris</name>
    <dbReference type="NCBI Taxonomy" id="1016849"/>
    <lineage>
        <taxon>Eukaryota</taxon>
        <taxon>Fungi</taxon>
        <taxon>Dikarya</taxon>
        <taxon>Ascomycota</taxon>
        <taxon>Pezizomycotina</taxon>
        <taxon>Eurotiomycetes</taxon>
        <taxon>Chaetothyriomycetidae</taxon>
        <taxon>Chaetothyriales</taxon>
        <taxon>Herpotrichiellaceae</taxon>
        <taxon>Exophiala</taxon>
    </lineage>
</organism>
<dbReference type="EMBL" id="KN846951">
    <property type="protein sequence ID" value="KIV84826.1"/>
    <property type="molecule type" value="Genomic_DNA"/>
</dbReference>
<evidence type="ECO:0000256" key="1">
    <source>
        <dbReference type="SAM" id="MobiDB-lite"/>
    </source>
</evidence>
<dbReference type="Proteomes" id="UP000053599">
    <property type="component" value="Unassembled WGS sequence"/>
</dbReference>
<dbReference type="HOGENOM" id="CLU_447605_0_0_1"/>
<protein>
    <submittedName>
        <fullName evidence="3">Uncharacterized protein</fullName>
    </submittedName>
</protein>
<feature type="transmembrane region" description="Helical" evidence="2">
    <location>
        <begin position="376"/>
        <end position="397"/>
    </location>
</feature>
<keyword evidence="2" id="KW-1133">Transmembrane helix</keyword>
<reference evidence="3 4" key="1">
    <citation type="submission" date="2015-01" db="EMBL/GenBank/DDBJ databases">
        <title>The Genome Sequence of Exophiala sideris CBS121828.</title>
        <authorList>
            <consortium name="The Broad Institute Genomics Platform"/>
            <person name="Cuomo C."/>
            <person name="de Hoog S."/>
            <person name="Gorbushina A."/>
            <person name="Stielow B."/>
            <person name="Teixiera M."/>
            <person name="Abouelleil A."/>
            <person name="Chapman S.B."/>
            <person name="Priest M."/>
            <person name="Young S.K."/>
            <person name="Wortman J."/>
            <person name="Nusbaum C."/>
            <person name="Birren B."/>
        </authorList>
    </citation>
    <scope>NUCLEOTIDE SEQUENCE [LARGE SCALE GENOMIC DNA]</scope>
    <source>
        <strain evidence="3 4">CBS 121828</strain>
    </source>
</reference>
<keyword evidence="2" id="KW-0812">Transmembrane</keyword>
<dbReference type="STRING" id="1016849.A0A0D1XAC9"/>
<dbReference type="AlphaFoldDB" id="A0A0D1XAC9"/>
<feature type="region of interest" description="Disordered" evidence="1">
    <location>
        <begin position="516"/>
        <end position="537"/>
    </location>
</feature>
<dbReference type="OrthoDB" id="3789824at2759"/>
<evidence type="ECO:0000256" key="2">
    <source>
        <dbReference type="SAM" id="Phobius"/>
    </source>
</evidence>
<feature type="transmembrane region" description="Helical" evidence="2">
    <location>
        <begin position="301"/>
        <end position="320"/>
    </location>
</feature>
<sequence length="610" mass="66454">MIEGSIPADPVYCANLGYSEFLYCCTFSGDGLTNQHCFDWSETDYTQCSSSDCIRDCQNSTLLYSLQTPSYYGGYGASVQSLYDTCVALPSLYGYIKQGLISSDVRSRISPSLTNATLAVIETVTDAVTQCLSDTCDQVLHSTVCETNCSTSSLRFNSTSPSMWNISNCLSTICQSIPSVGGVTNADVVGIGVYVSYVSQCALALLAWSALTLLEIAISRARSPLEPGLLHQKESIITAIVEFHKAQCFFSIPVMVATLCSGIFRSNLLNVYTLLPIALNSIAPLQLVFFMIVHYARFSRYLMLLTLVSWVLASIVYWVLYSQLTQPSPLEPLEGEYFLVEFTQSVTSTPTCGGSSALTICPNIIAWPSLVRAQFAFYYSPWVWSWYALCFTALLAVRGLDTLVNNSQLVNIWRKNRFLPESIRKQSQQIVNVGGNCLFWTGSLVCVGLVCMQLYFLSLDFDMALIHNGWGFGQIVAVTVWLPPIAEYVQLQFSGVIAGSQYRFAKTLKVVRDADDTAKRDQKGQPAGSSQTISTTSTGANLKAASLHAVDALSDQSTSDDNDSNSSHAGSSETTSGAITVDQQQLEIRRRTTSQLEEGVVAGIPAGPGT</sequence>
<gene>
    <name evidence="3" type="ORF">PV11_00580</name>
</gene>
<name>A0A0D1XAC9_9EURO</name>
<accession>A0A0D1XAC9</accession>
<feature type="transmembrane region" description="Helical" evidence="2">
    <location>
        <begin position="433"/>
        <end position="457"/>
    </location>
</feature>
<feature type="transmembrane region" description="Helical" evidence="2">
    <location>
        <begin position="271"/>
        <end position="294"/>
    </location>
</feature>
<feature type="region of interest" description="Disordered" evidence="1">
    <location>
        <begin position="553"/>
        <end position="584"/>
    </location>
</feature>
<evidence type="ECO:0000313" key="4">
    <source>
        <dbReference type="Proteomes" id="UP000053599"/>
    </source>
</evidence>
<evidence type="ECO:0000313" key="3">
    <source>
        <dbReference type="EMBL" id="KIV84826.1"/>
    </source>
</evidence>
<keyword evidence="2" id="KW-0472">Membrane</keyword>
<proteinExistence type="predicted"/>
<feature type="compositionally biased region" description="Polar residues" evidence="1">
    <location>
        <begin position="573"/>
        <end position="584"/>
    </location>
</feature>